<organism evidence="10 11">
    <name type="scientific">Acidocella aquatica</name>
    <dbReference type="NCBI Taxonomy" id="1922313"/>
    <lineage>
        <taxon>Bacteria</taxon>
        <taxon>Pseudomonadati</taxon>
        <taxon>Pseudomonadota</taxon>
        <taxon>Alphaproteobacteria</taxon>
        <taxon>Acetobacterales</taxon>
        <taxon>Acidocellaceae</taxon>
        <taxon>Acidocella</taxon>
    </lineage>
</organism>
<evidence type="ECO:0000256" key="9">
    <source>
        <dbReference type="SAM" id="Phobius"/>
    </source>
</evidence>
<feature type="transmembrane region" description="Helical" evidence="9">
    <location>
        <begin position="106"/>
        <end position="124"/>
    </location>
</feature>
<feature type="compositionally biased region" description="Pro residues" evidence="8">
    <location>
        <begin position="394"/>
        <end position="404"/>
    </location>
</feature>
<dbReference type="InterPro" id="IPR018584">
    <property type="entry name" value="GT87"/>
</dbReference>
<dbReference type="EMBL" id="BSOS01000039">
    <property type="protein sequence ID" value="GLR66800.1"/>
    <property type="molecule type" value="Genomic_DNA"/>
</dbReference>
<evidence type="ECO:0000313" key="11">
    <source>
        <dbReference type="Proteomes" id="UP001156641"/>
    </source>
</evidence>
<feature type="transmembrane region" description="Helical" evidence="9">
    <location>
        <begin position="131"/>
        <end position="148"/>
    </location>
</feature>
<dbReference type="Proteomes" id="UP001156641">
    <property type="component" value="Unassembled WGS sequence"/>
</dbReference>
<evidence type="ECO:0008006" key="12">
    <source>
        <dbReference type="Google" id="ProtNLM"/>
    </source>
</evidence>
<gene>
    <name evidence="10" type="ORF">GCM10010909_14800</name>
</gene>
<reference evidence="11" key="1">
    <citation type="journal article" date="2019" name="Int. J. Syst. Evol. Microbiol.">
        <title>The Global Catalogue of Microorganisms (GCM) 10K type strain sequencing project: providing services to taxonomists for standard genome sequencing and annotation.</title>
        <authorList>
            <consortium name="The Broad Institute Genomics Platform"/>
            <consortium name="The Broad Institute Genome Sequencing Center for Infectious Disease"/>
            <person name="Wu L."/>
            <person name="Ma J."/>
        </authorList>
    </citation>
    <scope>NUCLEOTIDE SEQUENCE [LARGE SCALE GENOMIC DNA]</scope>
    <source>
        <strain evidence="11">NBRC 112502</strain>
    </source>
</reference>
<keyword evidence="6 9" id="KW-0472">Membrane</keyword>
<keyword evidence="4 9" id="KW-0812">Transmembrane</keyword>
<feature type="compositionally biased region" description="Low complexity" evidence="8">
    <location>
        <begin position="377"/>
        <end position="389"/>
    </location>
</feature>
<evidence type="ECO:0000256" key="5">
    <source>
        <dbReference type="ARBA" id="ARBA00022989"/>
    </source>
</evidence>
<evidence type="ECO:0000256" key="2">
    <source>
        <dbReference type="ARBA" id="ARBA00022475"/>
    </source>
</evidence>
<evidence type="ECO:0000256" key="8">
    <source>
        <dbReference type="SAM" id="MobiDB-lite"/>
    </source>
</evidence>
<comment type="caution">
    <text evidence="10">The sequence shown here is derived from an EMBL/GenBank/DDBJ whole genome shotgun (WGS) entry which is preliminary data.</text>
</comment>
<comment type="similarity">
    <text evidence="7">Belongs to the glycosyltransferase 87 family.</text>
</comment>
<evidence type="ECO:0000256" key="3">
    <source>
        <dbReference type="ARBA" id="ARBA00022679"/>
    </source>
</evidence>
<feature type="transmembrane region" description="Helical" evidence="9">
    <location>
        <begin position="12"/>
        <end position="33"/>
    </location>
</feature>
<evidence type="ECO:0000256" key="1">
    <source>
        <dbReference type="ARBA" id="ARBA00004651"/>
    </source>
</evidence>
<evidence type="ECO:0000256" key="4">
    <source>
        <dbReference type="ARBA" id="ARBA00022692"/>
    </source>
</evidence>
<dbReference type="RefSeq" id="WP_284257504.1">
    <property type="nucleotide sequence ID" value="NZ_BSOS01000039.1"/>
</dbReference>
<evidence type="ECO:0000256" key="6">
    <source>
        <dbReference type="ARBA" id="ARBA00023136"/>
    </source>
</evidence>
<accession>A0ABQ6A9P3</accession>
<keyword evidence="5 9" id="KW-1133">Transmembrane helix</keyword>
<proteinExistence type="inferred from homology"/>
<feature type="transmembrane region" description="Helical" evidence="9">
    <location>
        <begin position="173"/>
        <end position="195"/>
    </location>
</feature>
<sequence length="404" mass="42584">MNQNSQTSPRLKLGLVVALCALPSCFEAFAILWGQRHGLAGKALRDGLDFWAGGFLALNHQLPILFDHTAYQSFLEGIYGHLPYHLWSYPPNYLLLAAAFDWLSPWHAVFAFDASSLILLALALRLAKKSWWFTAAVLLAPASLESVLEHQNAALLTALIGGGLLLTQTRPRLGGILIGLATVKPQLGLVLPLYLLRRAPAAFAYAALAATLLAAASLYAFGPAAWNGFIHFTSPAMSNVLLTGQPHEFSGGLISVFALARPLGLHPALLIQAAVTLAAIAAATQTRSIPALLILSALASPYLHDYDLLAAALAVALIVETRMATGFAPFEPVLLFLAWFGPGLLPWAPQYAHGAPLVLLLLLASAWRRGGVAPCDSSQAPPVSPASSAGQCPTPAPPGSTAPG</sequence>
<keyword evidence="3" id="KW-0808">Transferase</keyword>
<feature type="region of interest" description="Disordered" evidence="8">
    <location>
        <begin position="376"/>
        <end position="404"/>
    </location>
</feature>
<dbReference type="Pfam" id="PF09594">
    <property type="entry name" value="GT87"/>
    <property type="match status" value="1"/>
</dbReference>
<evidence type="ECO:0000313" key="10">
    <source>
        <dbReference type="EMBL" id="GLR66800.1"/>
    </source>
</evidence>
<comment type="subcellular location">
    <subcellularLocation>
        <location evidence="1">Cell membrane</location>
        <topology evidence="1">Multi-pass membrane protein</topology>
    </subcellularLocation>
</comment>
<name>A0ABQ6A9P3_9PROT</name>
<keyword evidence="11" id="KW-1185">Reference proteome</keyword>
<protein>
    <recommendedName>
        <fullName evidence="12">DUF2029 domain-containing protein</fullName>
    </recommendedName>
</protein>
<evidence type="ECO:0000256" key="7">
    <source>
        <dbReference type="ARBA" id="ARBA00024033"/>
    </source>
</evidence>
<keyword evidence="2" id="KW-1003">Cell membrane</keyword>
<feature type="transmembrane region" description="Helical" evidence="9">
    <location>
        <begin position="202"/>
        <end position="222"/>
    </location>
</feature>